<feature type="compositionally biased region" description="Basic and acidic residues" evidence="1">
    <location>
        <begin position="174"/>
        <end position="186"/>
    </location>
</feature>
<accession>A0ABW5TZC2</accession>
<comment type="caution">
    <text evidence="2">The sequence shown here is derived from an EMBL/GenBank/DDBJ whole genome shotgun (WGS) entry which is preliminary data.</text>
</comment>
<keyword evidence="3" id="KW-1185">Reference proteome</keyword>
<feature type="compositionally biased region" description="Basic and acidic residues" evidence="1">
    <location>
        <begin position="243"/>
        <end position="262"/>
    </location>
</feature>
<feature type="compositionally biased region" description="Low complexity" evidence="1">
    <location>
        <begin position="298"/>
        <end position="311"/>
    </location>
</feature>
<dbReference type="RefSeq" id="WP_386372171.1">
    <property type="nucleotide sequence ID" value="NZ_JBHUMP010000003.1"/>
</dbReference>
<feature type="compositionally biased region" description="Basic and acidic residues" evidence="1">
    <location>
        <begin position="206"/>
        <end position="225"/>
    </location>
</feature>
<feature type="compositionally biased region" description="Low complexity" evidence="1">
    <location>
        <begin position="226"/>
        <end position="242"/>
    </location>
</feature>
<proteinExistence type="predicted"/>
<protein>
    <recommendedName>
        <fullName evidence="4">Lipoprotein</fullName>
    </recommendedName>
</protein>
<dbReference type="EMBL" id="JBHUMP010000003">
    <property type="protein sequence ID" value="MFD2738976.1"/>
    <property type="molecule type" value="Genomic_DNA"/>
</dbReference>
<sequence>MEPETVASTEVAEDSSGADLAALQDLMKDDAAKDAPAEGKASADLKIETIVAEEPGTDNAPRRARVIKVKRADLEAAIANGALEEYDAPSTASETTQKNGALLGDDEPTGAQPDAPAVQASSLSEEDEAELARELAALEADIAADLPAAKAPEPEQTVIPAPEAAAPNTQPALVEHEAVAEIETPRRANLPQRDVEQGADMNRLLAETDHQMDEPESATRRDAFAHLRAAVAAKKADQAMGAPEREEKSDDAYRNDLAEVVRPRRPQSGAVRTARPADPRPAPLKLVAEQRIDAQEQRPAGPVRPRRVAAVSDSAEQPLDPNAVSFADFAAEMGAVELPQLLEAAAAYMSFVEGREQFSRPQLMTKVRQTSLPEFSREDGLRSFGQLLRAGKIEKIKGGRFTVSDDIGFRPDRRAAG</sequence>
<evidence type="ECO:0000313" key="2">
    <source>
        <dbReference type="EMBL" id="MFD2738976.1"/>
    </source>
</evidence>
<feature type="compositionally biased region" description="Polar residues" evidence="1">
    <location>
        <begin position="90"/>
        <end position="99"/>
    </location>
</feature>
<feature type="region of interest" description="Disordered" evidence="1">
    <location>
        <begin position="81"/>
        <end position="316"/>
    </location>
</feature>
<organism evidence="2 3">
    <name type="scientific">Sulfitobacter aestuarii</name>
    <dbReference type="NCBI Taxonomy" id="2161676"/>
    <lineage>
        <taxon>Bacteria</taxon>
        <taxon>Pseudomonadati</taxon>
        <taxon>Pseudomonadota</taxon>
        <taxon>Alphaproteobacteria</taxon>
        <taxon>Rhodobacterales</taxon>
        <taxon>Roseobacteraceae</taxon>
        <taxon>Sulfitobacter</taxon>
    </lineage>
</organism>
<evidence type="ECO:0000313" key="3">
    <source>
        <dbReference type="Proteomes" id="UP001597474"/>
    </source>
</evidence>
<evidence type="ECO:0008006" key="4">
    <source>
        <dbReference type="Google" id="ProtNLM"/>
    </source>
</evidence>
<dbReference type="Proteomes" id="UP001597474">
    <property type="component" value="Unassembled WGS sequence"/>
</dbReference>
<name>A0ABW5TZC2_9RHOB</name>
<feature type="compositionally biased region" description="Low complexity" evidence="1">
    <location>
        <begin position="134"/>
        <end position="155"/>
    </location>
</feature>
<evidence type="ECO:0000256" key="1">
    <source>
        <dbReference type="SAM" id="MobiDB-lite"/>
    </source>
</evidence>
<reference evidence="3" key="1">
    <citation type="journal article" date="2019" name="Int. J. Syst. Evol. Microbiol.">
        <title>The Global Catalogue of Microorganisms (GCM) 10K type strain sequencing project: providing services to taxonomists for standard genome sequencing and annotation.</title>
        <authorList>
            <consortium name="The Broad Institute Genomics Platform"/>
            <consortium name="The Broad Institute Genome Sequencing Center for Infectious Disease"/>
            <person name="Wu L."/>
            <person name="Ma J."/>
        </authorList>
    </citation>
    <scope>NUCLEOTIDE SEQUENCE [LARGE SCALE GENOMIC DNA]</scope>
    <source>
        <strain evidence="3">TISTR 2562</strain>
    </source>
</reference>
<gene>
    <name evidence="2" type="ORF">ACFSUD_05315</name>
</gene>